<dbReference type="EMBL" id="UYWW01012274">
    <property type="protein sequence ID" value="VDM20224.1"/>
    <property type="molecule type" value="Genomic_DNA"/>
</dbReference>
<keyword evidence="3" id="KW-1185">Reference proteome</keyword>
<gene>
    <name evidence="2" type="ORF">WBA_LOCUS11114</name>
</gene>
<evidence type="ECO:0000313" key="2">
    <source>
        <dbReference type="EMBL" id="VDM20224.1"/>
    </source>
</evidence>
<dbReference type="AlphaFoldDB" id="A0A3P7EUH7"/>
<evidence type="ECO:0000313" key="3">
    <source>
        <dbReference type="Proteomes" id="UP000270924"/>
    </source>
</evidence>
<organism evidence="2 3">
    <name type="scientific">Wuchereria bancrofti</name>
    <dbReference type="NCBI Taxonomy" id="6293"/>
    <lineage>
        <taxon>Eukaryota</taxon>
        <taxon>Metazoa</taxon>
        <taxon>Ecdysozoa</taxon>
        <taxon>Nematoda</taxon>
        <taxon>Chromadorea</taxon>
        <taxon>Rhabditida</taxon>
        <taxon>Spirurina</taxon>
        <taxon>Spiruromorpha</taxon>
        <taxon>Filarioidea</taxon>
        <taxon>Onchocercidae</taxon>
        <taxon>Wuchereria</taxon>
    </lineage>
</organism>
<protein>
    <submittedName>
        <fullName evidence="2">Uncharacterized protein</fullName>
    </submittedName>
</protein>
<evidence type="ECO:0000256" key="1">
    <source>
        <dbReference type="SAM" id="MobiDB-lite"/>
    </source>
</evidence>
<reference evidence="2 3" key="1">
    <citation type="submission" date="2018-11" db="EMBL/GenBank/DDBJ databases">
        <authorList>
            <consortium name="Pathogen Informatics"/>
        </authorList>
    </citation>
    <scope>NUCLEOTIDE SEQUENCE [LARGE SCALE GENOMIC DNA]</scope>
</reference>
<dbReference type="Proteomes" id="UP000270924">
    <property type="component" value="Unassembled WGS sequence"/>
</dbReference>
<dbReference type="OMA" id="TCKSSMF"/>
<accession>A0A3P7EUH7</accession>
<name>A0A3P7EUH7_WUCBA</name>
<dbReference type="OrthoDB" id="5858709at2759"/>
<proteinExistence type="predicted"/>
<dbReference type="InParanoid" id="A0A3P7EUH7"/>
<sequence length="101" mass="11393">MIVPVESCYERGRWACRDFYNTEPTKQQSERHTSPLPLFSSSSSSLPTKSFKSTCKSSMFSPTDNVPHTAPPSDQQSTAFLFDFSDEFDTDNHLPTKAVCF</sequence>
<feature type="region of interest" description="Disordered" evidence="1">
    <location>
        <begin position="23"/>
        <end position="47"/>
    </location>
</feature>
<feature type="compositionally biased region" description="Low complexity" evidence="1">
    <location>
        <begin position="34"/>
        <end position="47"/>
    </location>
</feature>